<dbReference type="Proteomes" id="UP000308197">
    <property type="component" value="Unassembled WGS sequence"/>
</dbReference>
<organism evidence="1 2">
    <name type="scientific">Polyporus arcularius HHB13444</name>
    <dbReference type="NCBI Taxonomy" id="1314778"/>
    <lineage>
        <taxon>Eukaryota</taxon>
        <taxon>Fungi</taxon>
        <taxon>Dikarya</taxon>
        <taxon>Basidiomycota</taxon>
        <taxon>Agaricomycotina</taxon>
        <taxon>Agaricomycetes</taxon>
        <taxon>Polyporales</taxon>
        <taxon>Polyporaceae</taxon>
        <taxon>Polyporus</taxon>
    </lineage>
</organism>
<dbReference type="InParanoid" id="A0A5C3P8G1"/>
<gene>
    <name evidence="1" type="ORF">K466DRAFT_224424</name>
</gene>
<keyword evidence="2" id="KW-1185">Reference proteome</keyword>
<sequence>MARMSGESRTWTCTIEAAGASKDVSIDSYVQAHARARSNFCFHYKSPQARDFAASIRTSSHMLARYPLRELLHRTEPAARLDLAIR</sequence>
<name>A0A5C3P8G1_9APHY</name>
<evidence type="ECO:0000313" key="2">
    <source>
        <dbReference type="Proteomes" id="UP000308197"/>
    </source>
</evidence>
<reference evidence="1 2" key="1">
    <citation type="journal article" date="2019" name="Nat. Ecol. Evol.">
        <title>Megaphylogeny resolves global patterns of mushroom evolution.</title>
        <authorList>
            <person name="Varga T."/>
            <person name="Krizsan K."/>
            <person name="Foldi C."/>
            <person name="Dima B."/>
            <person name="Sanchez-Garcia M."/>
            <person name="Sanchez-Ramirez S."/>
            <person name="Szollosi G.J."/>
            <person name="Szarkandi J.G."/>
            <person name="Papp V."/>
            <person name="Albert L."/>
            <person name="Andreopoulos W."/>
            <person name="Angelini C."/>
            <person name="Antonin V."/>
            <person name="Barry K.W."/>
            <person name="Bougher N.L."/>
            <person name="Buchanan P."/>
            <person name="Buyck B."/>
            <person name="Bense V."/>
            <person name="Catcheside P."/>
            <person name="Chovatia M."/>
            <person name="Cooper J."/>
            <person name="Damon W."/>
            <person name="Desjardin D."/>
            <person name="Finy P."/>
            <person name="Geml J."/>
            <person name="Haridas S."/>
            <person name="Hughes K."/>
            <person name="Justo A."/>
            <person name="Karasinski D."/>
            <person name="Kautmanova I."/>
            <person name="Kiss B."/>
            <person name="Kocsube S."/>
            <person name="Kotiranta H."/>
            <person name="LaButti K.M."/>
            <person name="Lechner B.E."/>
            <person name="Liimatainen K."/>
            <person name="Lipzen A."/>
            <person name="Lukacs Z."/>
            <person name="Mihaltcheva S."/>
            <person name="Morgado L.N."/>
            <person name="Niskanen T."/>
            <person name="Noordeloos M.E."/>
            <person name="Ohm R.A."/>
            <person name="Ortiz-Santana B."/>
            <person name="Ovrebo C."/>
            <person name="Racz N."/>
            <person name="Riley R."/>
            <person name="Savchenko A."/>
            <person name="Shiryaev A."/>
            <person name="Soop K."/>
            <person name="Spirin V."/>
            <person name="Szebenyi C."/>
            <person name="Tomsovsky M."/>
            <person name="Tulloss R.E."/>
            <person name="Uehling J."/>
            <person name="Grigoriev I.V."/>
            <person name="Vagvolgyi C."/>
            <person name="Papp T."/>
            <person name="Martin F.M."/>
            <person name="Miettinen O."/>
            <person name="Hibbett D.S."/>
            <person name="Nagy L.G."/>
        </authorList>
    </citation>
    <scope>NUCLEOTIDE SEQUENCE [LARGE SCALE GENOMIC DNA]</scope>
    <source>
        <strain evidence="1 2">HHB13444</strain>
    </source>
</reference>
<dbReference type="EMBL" id="ML211312">
    <property type="protein sequence ID" value="TFK84510.1"/>
    <property type="molecule type" value="Genomic_DNA"/>
</dbReference>
<proteinExistence type="predicted"/>
<protein>
    <submittedName>
        <fullName evidence="1">Uncharacterized protein</fullName>
    </submittedName>
</protein>
<evidence type="ECO:0000313" key="1">
    <source>
        <dbReference type="EMBL" id="TFK84510.1"/>
    </source>
</evidence>
<accession>A0A5C3P8G1</accession>
<dbReference type="AlphaFoldDB" id="A0A5C3P8G1"/>